<dbReference type="PANTHER" id="PTHR42760">
    <property type="entry name" value="SHORT-CHAIN DEHYDROGENASES/REDUCTASES FAMILY MEMBER"/>
    <property type="match status" value="1"/>
</dbReference>
<evidence type="ECO:0000313" key="3">
    <source>
        <dbReference type="EMBL" id="KAA9156740.1"/>
    </source>
</evidence>
<dbReference type="GO" id="GO:0016616">
    <property type="term" value="F:oxidoreductase activity, acting on the CH-OH group of donors, NAD or NADP as acceptor"/>
    <property type="evidence" value="ECO:0007669"/>
    <property type="project" value="TreeGrafter"/>
</dbReference>
<dbReference type="OrthoDB" id="7064009at2"/>
<dbReference type="PRINTS" id="PR00081">
    <property type="entry name" value="GDHRDH"/>
</dbReference>
<dbReference type="InterPro" id="IPR002347">
    <property type="entry name" value="SDR_fam"/>
</dbReference>
<dbReference type="Pfam" id="PF13561">
    <property type="entry name" value="adh_short_C2"/>
    <property type="match status" value="1"/>
</dbReference>
<proteinExistence type="inferred from homology"/>
<dbReference type="PRINTS" id="PR00080">
    <property type="entry name" value="SDRFAMILY"/>
</dbReference>
<dbReference type="AlphaFoldDB" id="A0A5N0UZ26"/>
<protein>
    <submittedName>
        <fullName evidence="3">SDR family oxidoreductase</fullName>
    </submittedName>
</protein>
<evidence type="ECO:0000256" key="1">
    <source>
        <dbReference type="ARBA" id="ARBA00006484"/>
    </source>
</evidence>
<name>A0A5N0UZ26_9PSEU</name>
<evidence type="ECO:0000313" key="4">
    <source>
        <dbReference type="Proteomes" id="UP000319769"/>
    </source>
</evidence>
<dbReference type="RefSeq" id="WP_144753673.1">
    <property type="nucleotide sequence ID" value="NZ_VMNW02000046.1"/>
</dbReference>
<dbReference type="CDD" id="cd05233">
    <property type="entry name" value="SDR_c"/>
    <property type="match status" value="1"/>
</dbReference>
<organism evidence="3 4">
    <name type="scientific">Amycolatopsis acidicola</name>
    <dbReference type="NCBI Taxonomy" id="2596893"/>
    <lineage>
        <taxon>Bacteria</taxon>
        <taxon>Bacillati</taxon>
        <taxon>Actinomycetota</taxon>
        <taxon>Actinomycetes</taxon>
        <taxon>Pseudonocardiales</taxon>
        <taxon>Pseudonocardiaceae</taxon>
        <taxon>Amycolatopsis</taxon>
    </lineage>
</organism>
<dbReference type="EMBL" id="VMNW02000046">
    <property type="protein sequence ID" value="KAA9156740.1"/>
    <property type="molecule type" value="Genomic_DNA"/>
</dbReference>
<reference evidence="3" key="1">
    <citation type="submission" date="2019-09" db="EMBL/GenBank/DDBJ databases">
        <authorList>
            <person name="Teo W.F.A."/>
            <person name="Duangmal K."/>
        </authorList>
    </citation>
    <scope>NUCLEOTIDE SEQUENCE [LARGE SCALE GENOMIC DNA]</scope>
    <source>
        <strain evidence="3">K81G1</strain>
    </source>
</reference>
<evidence type="ECO:0000256" key="2">
    <source>
        <dbReference type="ARBA" id="ARBA00023002"/>
    </source>
</evidence>
<sequence>MTEAPRTIVITGAGRGIGASIARAFAAAGDAVAVVDIDAGLADKTAAELTAAGHRALAVEADVTSATDVDSAITTVERTLGPVGVLVNNAGVAAEGLAGVAGVEESAWDLDFGVNVKGPYLLCRRVLPAMLERGAGMIVNIASVAGIRGRRAGAAYTASKHALIGLTRSITAYYGRSGVRCNAVCPGGVDSGFQAGVAGDEETAQLVAEFRASMPRRGLPEEVASIAVFLASEGASFMNGSAVVADAGWTAP</sequence>
<dbReference type="Proteomes" id="UP000319769">
    <property type="component" value="Unassembled WGS sequence"/>
</dbReference>
<keyword evidence="4" id="KW-1185">Reference proteome</keyword>
<accession>A0A5N0UZ26</accession>
<comment type="caution">
    <text evidence="3">The sequence shown here is derived from an EMBL/GenBank/DDBJ whole genome shotgun (WGS) entry which is preliminary data.</text>
</comment>
<dbReference type="InterPro" id="IPR036291">
    <property type="entry name" value="NAD(P)-bd_dom_sf"/>
</dbReference>
<keyword evidence="2" id="KW-0560">Oxidoreductase</keyword>
<dbReference type="SUPFAM" id="SSF51735">
    <property type="entry name" value="NAD(P)-binding Rossmann-fold domains"/>
    <property type="match status" value="1"/>
</dbReference>
<gene>
    <name evidence="3" type="ORF">FPZ12_026565</name>
</gene>
<comment type="similarity">
    <text evidence="1">Belongs to the short-chain dehydrogenases/reductases (SDR) family.</text>
</comment>
<dbReference type="FunFam" id="3.40.50.720:FF:000084">
    <property type="entry name" value="Short-chain dehydrogenase reductase"/>
    <property type="match status" value="1"/>
</dbReference>
<dbReference type="Gene3D" id="3.40.50.720">
    <property type="entry name" value="NAD(P)-binding Rossmann-like Domain"/>
    <property type="match status" value="1"/>
</dbReference>